<feature type="chain" id="PRO_5032715211" evidence="11">
    <location>
        <begin position="21"/>
        <end position="330"/>
    </location>
</feature>
<keyword evidence="11" id="KW-0732">Signal</keyword>
<dbReference type="GO" id="GO:0005774">
    <property type="term" value="C:vacuolar membrane"/>
    <property type="evidence" value="ECO:0007669"/>
    <property type="project" value="UniProtKB-SubCell"/>
</dbReference>
<dbReference type="AlphaFoldDB" id="A0A835KVJ1"/>
<keyword evidence="8 10" id="KW-0472">Membrane</keyword>
<comment type="catalytic activity">
    <reaction evidence="9">
        <text>Fe(2+)(in) = Fe(2+)(out)</text>
        <dbReference type="Rhea" id="RHEA:28486"/>
        <dbReference type="ChEBI" id="CHEBI:29033"/>
    </reaction>
    <physiologicalReaction direction="left-to-right" evidence="9">
        <dbReference type="Rhea" id="RHEA:28487"/>
    </physiologicalReaction>
</comment>
<evidence type="ECO:0000256" key="4">
    <source>
        <dbReference type="ARBA" id="ARBA00022554"/>
    </source>
</evidence>
<evidence type="ECO:0000313" key="13">
    <source>
        <dbReference type="Proteomes" id="UP000636709"/>
    </source>
</evidence>
<evidence type="ECO:0000256" key="10">
    <source>
        <dbReference type="SAM" id="Phobius"/>
    </source>
</evidence>
<comment type="caution">
    <text evidence="12">The sequence shown here is derived from an EMBL/GenBank/DDBJ whole genome shotgun (WGS) entry which is preliminary data.</text>
</comment>
<evidence type="ECO:0000256" key="3">
    <source>
        <dbReference type="ARBA" id="ARBA00022496"/>
    </source>
</evidence>
<keyword evidence="6 10" id="KW-1133">Transmembrane helix</keyword>
<keyword evidence="3" id="KW-0406">Ion transport</keyword>
<evidence type="ECO:0000256" key="1">
    <source>
        <dbReference type="ARBA" id="ARBA00004128"/>
    </source>
</evidence>
<dbReference type="InterPro" id="IPR008217">
    <property type="entry name" value="Ccc1_fam"/>
</dbReference>
<dbReference type="EMBL" id="JACEFO010000232">
    <property type="protein sequence ID" value="KAF8776079.1"/>
    <property type="molecule type" value="Genomic_DNA"/>
</dbReference>
<keyword evidence="13" id="KW-1185">Reference proteome</keyword>
<keyword evidence="5 10" id="KW-0812">Transmembrane</keyword>
<proteinExistence type="inferred from homology"/>
<dbReference type="PANTHER" id="PTHR31851">
    <property type="entry name" value="FE(2+)/MN(2+) TRANSPORTER PCL1"/>
    <property type="match status" value="1"/>
</dbReference>
<keyword evidence="3" id="KW-0813">Transport</keyword>
<keyword evidence="3" id="KW-0410">Iron transport</keyword>
<comment type="similarity">
    <text evidence="2">Belongs to the CCC1 family.</text>
</comment>
<dbReference type="GO" id="GO:0005384">
    <property type="term" value="F:manganese ion transmembrane transporter activity"/>
    <property type="evidence" value="ECO:0007669"/>
    <property type="project" value="InterPro"/>
</dbReference>
<name>A0A835KVJ1_9POAL</name>
<evidence type="ECO:0000256" key="7">
    <source>
        <dbReference type="ARBA" id="ARBA00023004"/>
    </source>
</evidence>
<dbReference type="GO" id="GO:0030026">
    <property type="term" value="P:intracellular manganese ion homeostasis"/>
    <property type="evidence" value="ECO:0007669"/>
    <property type="project" value="InterPro"/>
</dbReference>
<dbReference type="Proteomes" id="UP000636709">
    <property type="component" value="Unassembled WGS sequence"/>
</dbReference>
<organism evidence="12 13">
    <name type="scientific">Digitaria exilis</name>
    <dbReference type="NCBI Taxonomy" id="1010633"/>
    <lineage>
        <taxon>Eukaryota</taxon>
        <taxon>Viridiplantae</taxon>
        <taxon>Streptophyta</taxon>
        <taxon>Embryophyta</taxon>
        <taxon>Tracheophyta</taxon>
        <taxon>Spermatophyta</taxon>
        <taxon>Magnoliopsida</taxon>
        <taxon>Liliopsida</taxon>
        <taxon>Poales</taxon>
        <taxon>Poaceae</taxon>
        <taxon>PACMAD clade</taxon>
        <taxon>Panicoideae</taxon>
        <taxon>Panicodae</taxon>
        <taxon>Paniceae</taxon>
        <taxon>Anthephorinae</taxon>
        <taxon>Digitaria</taxon>
    </lineage>
</organism>
<dbReference type="Pfam" id="PF01988">
    <property type="entry name" value="VIT1"/>
    <property type="match status" value="2"/>
</dbReference>
<feature type="transmembrane region" description="Helical" evidence="10">
    <location>
        <begin position="246"/>
        <end position="268"/>
    </location>
</feature>
<comment type="subcellular location">
    <subcellularLocation>
        <location evidence="1">Vacuole membrane</location>
        <topology evidence="1">Multi-pass membrane protein</topology>
    </subcellularLocation>
</comment>
<dbReference type="OrthoDB" id="73465at2759"/>
<gene>
    <name evidence="12" type="ORF">HU200_003901</name>
</gene>
<evidence type="ECO:0000256" key="8">
    <source>
        <dbReference type="ARBA" id="ARBA00023136"/>
    </source>
</evidence>
<evidence type="ECO:0000256" key="2">
    <source>
        <dbReference type="ARBA" id="ARBA00007049"/>
    </source>
</evidence>
<keyword evidence="7" id="KW-0408">Iron</keyword>
<evidence type="ECO:0000256" key="6">
    <source>
        <dbReference type="ARBA" id="ARBA00022989"/>
    </source>
</evidence>
<evidence type="ECO:0000256" key="5">
    <source>
        <dbReference type="ARBA" id="ARBA00022692"/>
    </source>
</evidence>
<feature type="transmembrane region" description="Helical" evidence="10">
    <location>
        <begin position="275"/>
        <end position="297"/>
    </location>
</feature>
<evidence type="ECO:0000313" key="12">
    <source>
        <dbReference type="EMBL" id="KAF8776079.1"/>
    </source>
</evidence>
<keyword evidence="4" id="KW-0926">Vacuole</keyword>
<evidence type="ECO:0000256" key="11">
    <source>
        <dbReference type="SAM" id="SignalP"/>
    </source>
</evidence>
<feature type="signal peptide" evidence="11">
    <location>
        <begin position="1"/>
        <end position="20"/>
    </location>
</feature>
<accession>A0A835KVJ1</accession>
<evidence type="ECO:0000256" key="9">
    <source>
        <dbReference type="ARBA" id="ARBA00044464"/>
    </source>
</evidence>
<reference evidence="12" key="1">
    <citation type="submission" date="2020-07" db="EMBL/GenBank/DDBJ databases">
        <title>Genome sequence and genetic diversity analysis of an under-domesticated orphan crop, white fonio (Digitaria exilis).</title>
        <authorList>
            <person name="Bennetzen J.L."/>
            <person name="Chen S."/>
            <person name="Ma X."/>
            <person name="Wang X."/>
            <person name="Yssel A.E.J."/>
            <person name="Chaluvadi S.R."/>
            <person name="Johnson M."/>
            <person name="Gangashetty P."/>
            <person name="Hamidou F."/>
            <person name="Sanogo M.D."/>
            <person name="Zwaenepoel A."/>
            <person name="Wallace J."/>
            <person name="Van De Peer Y."/>
            <person name="Van Deynze A."/>
        </authorList>
    </citation>
    <scope>NUCLEOTIDE SEQUENCE</scope>
    <source>
        <tissue evidence="12">Leaves</tissue>
    </source>
</reference>
<feature type="transmembrane region" description="Helical" evidence="10">
    <location>
        <begin position="303"/>
        <end position="325"/>
    </location>
</feature>
<protein>
    <submittedName>
        <fullName evidence="12">Uncharacterized protein</fullName>
    </submittedName>
</protein>
<dbReference type="GO" id="GO:0006826">
    <property type="term" value="P:iron ion transport"/>
    <property type="evidence" value="ECO:0007669"/>
    <property type="project" value="UniProtKB-KW"/>
</dbReference>
<sequence length="330" mass="33262">MCRVIVLGYLLKCAVSAASAECRRLAYTAHLSKGGRVLATGGAFPAVRSWGTTLQSPSPSTAVSCTLPPPLSSSARPSPAWIHSMDPHLSSHVHAATAASAPSSPGGRKAIADALPVPPPPAIIDIEAGAPENSPPLPAAADPIDGAGGEVDYMARAQWLRAAVLGANDGLVSVASLMIGVGAVNATGKAMLVSGLAGLVAGACSMAIGEFVSVYAQYDIEVTQLKRDGTDRDEAARDALPSPTQAALASALAFAFGALLPLLSGVFVPSWWARLVAVCAASSVGLAGFGAAGAYLVRGEGAPGGWFAMIVTFGVLRVFGSVFHIHVSSA</sequence>